<dbReference type="Gene3D" id="3.40.50.1240">
    <property type="entry name" value="Phosphoglycerate mutase-like"/>
    <property type="match status" value="1"/>
</dbReference>
<dbReference type="Gene3D" id="3.40.50.11950">
    <property type="match status" value="1"/>
</dbReference>
<feature type="compositionally biased region" description="Basic and acidic residues" evidence="11">
    <location>
        <begin position="927"/>
        <end position="939"/>
    </location>
</feature>
<evidence type="ECO:0000256" key="6">
    <source>
        <dbReference type="ARBA" id="ARBA00022777"/>
    </source>
</evidence>
<feature type="region of interest" description="Disordered" evidence="11">
    <location>
        <begin position="899"/>
        <end position="954"/>
    </location>
</feature>
<feature type="compositionally biased region" description="Polar residues" evidence="11">
    <location>
        <begin position="1284"/>
        <end position="1301"/>
    </location>
</feature>
<comment type="similarity">
    <text evidence="2 10">Belongs to the histidine acid phosphatase family. VIP1 subfamily.</text>
</comment>
<comment type="catalytic activity">
    <reaction evidence="9">
        <text>1D-myo-inositol hexakisphosphate + ATP = 1-diphospho-1D-myo-inositol 2,3,4,5,6-pentakisphosphate + ADP</text>
        <dbReference type="Rhea" id="RHEA:37459"/>
        <dbReference type="ChEBI" id="CHEBI:30616"/>
        <dbReference type="ChEBI" id="CHEBI:58130"/>
        <dbReference type="ChEBI" id="CHEBI:74946"/>
        <dbReference type="ChEBI" id="CHEBI:456216"/>
        <dbReference type="EC" id="2.7.4.24"/>
    </reaction>
    <physiologicalReaction direction="left-to-right" evidence="9">
        <dbReference type="Rhea" id="RHEA:37460"/>
    </physiologicalReaction>
</comment>
<feature type="compositionally biased region" description="Basic and acidic residues" evidence="11">
    <location>
        <begin position="1593"/>
        <end position="1602"/>
    </location>
</feature>
<feature type="region of interest" description="Disordered" evidence="11">
    <location>
        <begin position="564"/>
        <end position="681"/>
    </location>
</feature>
<keyword evidence="14" id="KW-1185">Reference proteome</keyword>
<feature type="compositionally biased region" description="Basic and acidic residues" evidence="11">
    <location>
        <begin position="1128"/>
        <end position="1137"/>
    </location>
</feature>
<evidence type="ECO:0000256" key="8">
    <source>
        <dbReference type="ARBA" id="ARBA00033696"/>
    </source>
</evidence>
<feature type="region of interest" description="Disordered" evidence="11">
    <location>
        <begin position="1739"/>
        <end position="1814"/>
    </location>
</feature>
<feature type="compositionally biased region" description="Pro residues" evidence="11">
    <location>
        <begin position="1080"/>
        <end position="1094"/>
    </location>
</feature>
<keyword evidence="7 10" id="KW-0067">ATP-binding</keyword>
<feature type="compositionally biased region" description="Polar residues" evidence="11">
    <location>
        <begin position="579"/>
        <end position="588"/>
    </location>
</feature>
<dbReference type="FunCoup" id="A0A0G4G1P1">
    <property type="interactions" value="16"/>
</dbReference>
<evidence type="ECO:0000313" key="14">
    <source>
        <dbReference type="Proteomes" id="UP000041254"/>
    </source>
</evidence>
<dbReference type="PhylomeDB" id="A0A0G4G1P1"/>
<feature type="compositionally biased region" description="Polar residues" evidence="11">
    <location>
        <begin position="1480"/>
        <end position="1490"/>
    </location>
</feature>
<dbReference type="InterPro" id="IPR040557">
    <property type="entry name" value="VIP1_N"/>
</dbReference>
<feature type="compositionally biased region" description="Polar residues" evidence="11">
    <location>
        <begin position="1866"/>
        <end position="1880"/>
    </location>
</feature>
<feature type="compositionally biased region" description="Basic and acidic residues" evidence="11">
    <location>
        <begin position="1791"/>
        <end position="1808"/>
    </location>
</feature>
<evidence type="ECO:0000259" key="12">
    <source>
        <dbReference type="Pfam" id="PF18086"/>
    </source>
</evidence>
<feature type="region of interest" description="Disordered" evidence="11">
    <location>
        <begin position="1616"/>
        <end position="1715"/>
    </location>
</feature>
<feature type="region of interest" description="Disordered" evidence="11">
    <location>
        <begin position="447"/>
        <end position="489"/>
    </location>
</feature>
<dbReference type="InterPro" id="IPR037446">
    <property type="entry name" value="His_Pase_VIP1"/>
</dbReference>
<name>A0A0G4G1P1_VITBC</name>
<keyword evidence="4 10" id="KW-0808">Transferase</keyword>
<dbReference type="GO" id="GO:0005524">
    <property type="term" value="F:ATP binding"/>
    <property type="evidence" value="ECO:0007669"/>
    <property type="project" value="UniProtKB-KW"/>
</dbReference>
<dbReference type="GO" id="GO:0052723">
    <property type="term" value="F:inositol hexakisphosphate 1-kinase activity"/>
    <property type="evidence" value="ECO:0007669"/>
    <property type="project" value="RHEA"/>
</dbReference>
<feature type="compositionally biased region" description="Basic and acidic residues" evidence="11">
    <location>
        <begin position="1267"/>
        <end position="1282"/>
    </location>
</feature>
<keyword evidence="3 10" id="KW-0963">Cytoplasm</keyword>
<protein>
    <recommendedName>
        <fullName evidence="10">Inositol hexakisphosphate and diphosphoinositol-pentakisphosphate kinase</fullName>
        <ecNumber evidence="10">2.7.4.24</ecNumber>
    </recommendedName>
</protein>
<dbReference type="CDD" id="cd07061">
    <property type="entry name" value="HP_HAP_like"/>
    <property type="match status" value="1"/>
</dbReference>
<feature type="compositionally biased region" description="Basic and acidic residues" evidence="11">
    <location>
        <begin position="447"/>
        <end position="456"/>
    </location>
</feature>
<sequence length="1880" mass="207378">MQYITAPFRSRGRARTNEEAGPVHKIDLGICAMASKIESAPMEEILRRITKAGEFRIVKFPEEVILEKDVSEWPKVHCLIAFFSTGFPLDKAIDYVRKFKPITLNDLEHQKVLRSRLEVYRVLDEWSIPHPNYITVDHDAVRRGEKSFEEYYDYIVYEGIRLNKPFVEKPIDADDHNNWIYYPRNTGGGCKKLFRKVKDRSSNFDPELHQVRRDSMYIYEEFLPTYGTDVKVYTVGQTFAHAEARKAPSLDGRVQRSSDGKEVRYPVILSEEEKLIAYRIVEAFRQTVCGFDILRTKGGKPVICDVNGWSFVKGNVKYYNDCAHIIRGLLLSRVSDRYPYMSRNVNIDHAASAVNLKDEDGSWKQFLERDNEIFGNPEMEDEELRVVCVVMRHGDRQPKQKLKFETDNALIRKFFDGRPPKKEVKLKSPEELQLLLERVKAILQEVDSKKDKDSKDTSSSSSSKGADESPATPKPTPIPPPTKERESKVEAINPHTSAAASSAGAEELSGLRQLLNVLTETGSFTGINRKIQLKPIGWVEPAFSISTPTSGAATDATAVAPPVGEVDVSSGLNNIPAESASNPSSVPSTPHPHIGNKDEVAGFGFRDPSPTPPDGKPDKDKERGSSAPPFAQLKQEGGDEGAGKSDKKDRSTTKDKDKDGKDGKDGKEKDPDGSKKDKDKQLSVKRVLVVAKWGGELTEVGRAQAEDLGKRFRMTMYPGDSEGLLRLHSTFRHDFKIYTSDEGRCQVTSAAFTKGFLDLEGELTPILVQLVIRDGKAHALLDDTSPVEERGYVKEQIDQFLHNDVDLRLAPALLDEFAPSTFSLGLRENLLKIQNPLRSMKKVKGLIDQFTCQLGSELERWEPLLSCPEDKVAYCAQRAVMRLQEMQQRWRQLNKAWYIKPSKKKPPEPPPSDMDTSDRDEGESEQETGRIVRRGREPMEGGEQPDGPRGFVPLFDTSKVPDLVDNVRFDLIHHHPYLGNALDTALTIHSLIEPLGNYAQPQEYGVNNEQKLKIGASVVHKLLRKIVRDLTFWRDEDEKAKLTPDRYFRATAAANRPHSTSDTSAAASASHPSPTAPSNQPTPAPPAPPPPPAPAAATTPQLPRGSPVSRPPLPPQSRKPAMSPISAGKERGEEGDKGQFQVTELNARFTERAAAEVKYLAAHPEVASKLGTLNLQPCPSPLGSEPPSVPTSPSPTGHSGESFATGIPGGEPGSRAASPSPPPPCQRADQATDMGTAGRLPPSKVAESAAPPAGKDGGEGEVEGERDEEREQEKERDKEKEATVINTNELWGHQTTVSRRMTSGHSAEGEEHHEAHHHEEEHEDRNHIRLQEDAARALGIKSPWRNVRSRYYVTSASHLLSLVNVLLHSGGITPEVQPLLDGEAQKKLQHVTDLHYMSHVIFRLWENRKLPVGDPNRYRLEIQFSTGARDGFGENYALLARQARETRDQLPRLAQSLYKGSQGSPTPDSERGLSPLHSGQPWQQVQQTPMSDEEHLQQKEEFPQPQAVPVSVPCGPWPANMPAVRTESADMLTASPAKDVNPCDVLLETPTPPPPPPPPATEGGTASTSTNQQQHASGDVSPPEEIAPPLSDRSTHAHAMETDKWVENFKSVRNTLAGGLSPKMSDLGDLSQPLKDRKGSAPAIPPHPPLEQLTIEEAANENEEMAIQEGEHHTGENAIEEPTSTATEPPPSTATAPLAAEAIDATTPTTTPAVPSAFSWSIADALDRKRTWLAPMLDGGKTSKISRIGGMVGSTSSSCIRRELEKERLAQKSSKEKGSKKDKGGHHKDKKDKDKAKGIAADRSDKSDSGSVYDGQQQRLLVPPYCEVAPLVCLSKNLSVDQLENAFNKVLELYSPARPHEMTASRKPSLSWAGSSQPAD</sequence>
<dbReference type="GO" id="GO:0005829">
    <property type="term" value="C:cytosol"/>
    <property type="evidence" value="ECO:0007669"/>
    <property type="project" value="UniProtKB-SubCell"/>
</dbReference>
<feature type="compositionally biased region" description="Basic and acidic residues" evidence="11">
    <location>
        <begin position="1760"/>
        <end position="1782"/>
    </location>
</feature>
<evidence type="ECO:0000256" key="2">
    <source>
        <dbReference type="ARBA" id="ARBA00005609"/>
    </source>
</evidence>
<feature type="region of interest" description="Disordered" evidence="11">
    <location>
        <begin position="1857"/>
        <end position="1880"/>
    </location>
</feature>
<dbReference type="GO" id="GO:0033857">
    <property type="term" value="F:5-diphosphoinositol pentakisphosphate 1-kinase activity"/>
    <property type="evidence" value="ECO:0007669"/>
    <property type="project" value="TreeGrafter"/>
</dbReference>
<evidence type="ECO:0000256" key="9">
    <source>
        <dbReference type="ARBA" id="ARBA00034629"/>
    </source>
</evidence>
<dbReference type="SUPFAM" id="SSF56059">
    <property type="entry name" value="Glutathione synthetase ATP-binding domain-like"/>
    <property type="match status" value="1"/>
</dbReference>
<feature type="compositionally biased region" description="Low complexity" evidence="11">
    <location>
        <begin position="1057"/>
        <end position="1079"/>
    </location>
</feature>
<keyword evidence="5 10" id="KW-0547">Nucleotide-binding</keyword>
<dbReference type="OMA" id="KVPHANY"/>
<dbReference type="GO" id="GO:0006020">
    <property type="term" value="P:inositol metabolic process"/>
    <property type="evidence" value="ECO:0007669"/>
    <property type="project" value="TreeGrafter"/>
</dbReference>
<comment type="catalytic activity">
    <reaction evidence="8">
        <text>5-diphospho-1D-myo-inositol 1,2,3,4,6-pentakisphosphate + ATP + H(+) = 1,5-bis(diphospho)-1D-myo-inositol 2,3,4,6-tetrakisphosphate + ADP</text>
        <dbReference type="Rhea" id="RHEA:10276"/>
        <dbReference type="ChEBI" id="CHEBI:15378"/>
        <dbReference type="ChEBI" id="CHEBI:30616"/>
        <dbReference type="ChEBI" id="CHEBI:58628"/>
        <dbReference type="ChEBI" id="CHEBI:77983"/>
        <dbReference type="ChEBI" id="CHEBI:456216"/>
        <dbReference type="EC" id="2.7.4.24"/>
    </reaction>
    <physiologicalReaction direction="left-to-right" evidence="8">
        <dbReference type="Rhea" id="RHEA:10277"/>
    </physiologicalReaction>
</comment>
<dbReference type="InterPro" id="IPR000560">
    <property type="entry name" value="His_Pase_clade-2"/>
</dbReference>
<dbReference type="OrthoDB" id="18042at2759"/>
<evidence type="ECO:0000256" key="4">
    <source>
        <dbReference type="ARBA" id="ARBA00022679"/>
    </source>
</evidence>
<evidence type="ECO:0000256" key="3">
    <source>
        <dbReference type="ARBA" id="ARBA00022490"/>
    </source>
</evidence>
<dbReference type="PANTHER" id="PTHR12750:SF9">
    <property type="entry name" value="INOSITOL HEXAKISPHOSPHATE AND DIPHOSPHOINOSITOL-PENTAKISPHOSPHATE KINASE"/>
    <property type="match status" value="1"/>
</dbReference>
<proteinExistence type="inferred from homology"/>
<dbReference type="InterPro" id="IPR029033">
    <property type="entry name" value="His_PPase_superfam"/>
</dbReference>
<dbReference type="EMBL" id="CDMY01000547">
    <property type="protein sequence ID" value="CEM21967.1"/>
    <property type="molecule type" value="Genomic_DNA"/>
</dbReference>
<reference evidence="13 14" key="1">
    <citation type="submission" date="2014-11" db="EMBL/GenBank/DDBJ databases">
        <authorList>
            <person name="Zhu J."/>
            <person name="Qi W."/>
            <person name="Song R."/>
        </authorList>
    </citation>
    <scope>NUCLEOTIDE SEQUENCE [LARGE SCALE GENOMIC DNA]</scope>
</reference>
<evidence type="ECO:0000256" key="1">
    <source>
        <dbReference type="ARBA" id="ARBA00004514"/>
    </source>
</evidence>
<dbReference type="Pfam" id="PF00328">
    <property type="entry name" value="His_Phos_2"/>
    <property type="match status" value="1"/>
</dbReference>
<dbReference type="STRING" id="1169540.A0A0G4G1P1"/>
<dbReference type="PROSITE" id="PS00616">
    <property type="entry name" value="HIS_ACID_PHOSPHAT_1"/>
    <property type="match status" value="1"/>
</dbReference>
<dbReference type="EC" id="2.7.4.24" evidence="10"/>
<dbReference type="InParanoid" id="A0A0G4G1P1"/>
<feature type="compositionally biased region" description="Polar residues" evidence="11">
    <location>
        <begin position="1458"/>
        <end position="1467"/>
    </location>
</feature>
<feature type="region of interest" description="Disordered" evidence="11">
    <location>
        <begin position="1457"/>
        <end position="1514"/>
    </location>
</feature>
<feature type="compositionally biased region" description="Polar residues" evidence="11">
    <location>
        <begin position="1564"/>
        <end position="1576"/>
    </location>
</feature>
<comment type="function">
    <text evidence="10">Bifunctional inositol kinase that acts in concert with the IP6K kinases to synthesize the diphosphate group-containing inositol pyrophosphates diphosphoinositol pentakisphosphate, PP-InsP5, and bis-diphosphoinositol tetrakisphosphate, (PP)2-InsP4. PP-InsP5 and (PP)2-InsP4, also respectively called InsP7 and InsP8, may regulate a variety of cellular processes, including apoptosis, vesicle trafficking, cytoskeletal dynamics, and exocytosis. Phosphorylates inositol hexakisphosphate (InsP6).</text>
</comment>
<feature type="region of interest" description="Disordered" evidence="11">
    <location>
        <begin position="1535"/>
        <end position="1602"/>
    </location>
</feature>
<feature type="domain" description="VIP1 N-terminal" evidence="12">
    <location>
        <begin position="26"/>
        <end position="113"/>
    </location>
</feature>
<dbReference type="PANTHER" id="PTHR12750">
    <property type="entry name" value="DIPHOSPHOINOSITOL PENTAKISPHOSPHATE KINASE"/>
    <property type="match status" value="1"/>
</dbReference>
<feature type="region of interest" description="Disordered" evidence="11">
    <location>
        <begin position="1172"/>
        <end position="1327"/>
    </location>
</feature>
<evidence type="ECO:0000256" key="10">
    <source>
        <dbReference type="RuleBase" id="RU365032"/>
    </source>
</evidence>
<feature type="region of interest" description="Disordered" evidence="11">
    <location>
        <begin position="1052"/>
        <end position="1144"/>
    </location>
</feature>
<evidence type="ECO:0000256" key="5">
    <source>
        <dbReference type="ARBA" id="ARBA00022741"/>
    </source>
</evidence>
<feature type="compositionally biased region" description="Basic and acidic residues" evidence="11">
    <location>
        <begin position="1492"/>
        <end position="1502"/>
    </location>
</feature>
<evidence type="ECO:0000256" key="7">
    <source>
        <dbReference type="ARBA" id="ARBA00022840"/>
    </source>
</evidence>
<dbReference type="VEuPathDB" id="CryptoDB:Vbra_2606"/>
<organism evidence="13 14">
    <name type="scientific">Vitrella brassicaformis (strain CCMP3155)</name>
    <dbReference type="NCBI Taxonomy" id="1169540"/>
    <lineage>
        <taxon>Eukaryota</taxon>
        <taxon>Sar</taxon>
        <taxon>Alveolata</taxon>
        <taxon>Colpodellida</taxon>
        <taxon>Vitrellaceae</taxon>
        <taxon>Vitrella</taxon>
    </lineage>
</organism>
<feature type="compositionally biased region" description="Low complexity" evidence="11">
    <location>
        <begin position="1680"/>
        <end position="1715"/>
    </location>
</feature>
<dbReference type="Pfam" id="PF18086">
    <property type="entry name" value="PPIP5K2_N"/>
    <property type="match status" value="1"/>
</dbReference>
<gene>
    <name evidence="13" type="ORF">Vbra_2606</name>
</gene>
<feature type="compositionally biased region" description="Basic and acidic residues" evidence="11">
    <location>
        <begin position="1307"/>
        <end position="1327"/>
    </location>
</feature>
<evidence type="ECO:0000313" key="13">
    <source>
        <dbReference type="EMBL" id="CEM21967.1"/>
    </source>
</evidence>
<keyword evidence="6 10" id="KW-0418">Kinase</keyword>
<dbReference type="FunFam" id="3.30.470.20:FF:000050">
    <property type="entry name" value="Acid phosphatase, putative"/>
    <property type="match status" value="1"/>
</dbReference>
<dbReference type="Proteomes" id="UP000041254">
    <property type="component" value="Unassembled WGS sequence"/>
</dbReference>
<accession>A0A0G4G1P1</accession>
<dbReference type="Gene3D" id="3.30.470.20">
    <property type="entry name" value="ATP-grasp fold, B domain"/>
    <property type="match status" value="1"/>
</dbReference>
<feature type="compositionally biased region" description="Pro residues" evidence="11">
    <location>
        <begin position="472"/>
        <end position="481"/>
    </location>
</feature>
<dbReference type="InterPro" id="IPR033379">
    <property type="entry name" value="Acid_Pase_AS"/>
</dbReference>
<feature type="compositionally biased region" description="Basic and acidic residues" evidence="11">
    <location>
        <begin position="615"/>
        <end position="624"/>
    </location>
</feature>
<dbReference type="SUPFAM" id="SSF53254">
    <property type="entry name" value="Phosphoglycerate mutase-like"/>
    <property type="match status" value="1"/>
</dbReference>
<feature type="compositionally biased region" description="Basic and acidic residues" evidence="11">
    <location>
        <begin position="641"/>
        <end position="681"/>
    </location>
</feature>
<evidence type="ECO:0000256" key="11">
    <source>
        <dbReference type="SAM" id="MobiDB-lite"/>
    </source>
</evidence>
<feature type="compositionally biased region" description="Pro residues" evidence="11">
    <location>
        <begin position="1550"/>
        <end position="1560"/>
    </location>
</feature>
<dbReference type="GO" id="GO:0032958">
    <property type="term" value="P:inositol phosphate biosynthetic process"/>
    <property type="evidence" value="ECO:0007669"/>
    <property type="project" value="TreeGrafter"/>
</dbReference>
<comment type="subcellular location">
    <subcellularLocation>
        <location evidence="1 10">Cytoplasm</location>
        <location evidence="1 10">Cytosol</location>
    </subcellularLocation>
</comment>